<keyword evidence="6" id="KW-0799">Topoisomerase</keyword>
<reference evidence="10 11" key="1">
    <citation type="submission" date="2018-03" db="EMBL/GenBank/DDBJ databases">
        <title>Mesoflavibacter sp. HG37 and Mesoflavibacter sp. HG96 sp.nov., two marine bacteria isolated from seawater of Western Pacific Ocean.</title>
        <authorList>
            <person name="Cheng H."/>
            <person name="Wu Y.-H."/>
            <person name="Guo L.-L."/>
            <person name="Xu X.-W."/>
        </authorList>
    </citation>
    <scope>NUCLEOTIDE SEQUENCE [LARGE SCALE GENOMIC DNA]</scope>
    <source>
        <strain evidence="10 11">KCTC 32269</strain>
    </source>
</reference>
<dbReference type="InterPro" id="IPR020568">
    <property type="entry name" value="Ribosomal_Su5_D2-typ_SF"/>
</dbReference>
<dbReference type="GO" id="GO:0006265">
    <property type="term" value="P:DNA topological change"/>
    <property type="evidence" value="ECO:0007669"/>
    <property type="project" value="InterPro"/>
</dbReference>
<evidence type="ECO:0000256" key="2">
    <source>
        <dbReference type="ARBA" id="ARBA00010708"/>
    </source>
</evidence>
<dbReference type="EMBL" id="PXOQ01000007">
    <property type="protein sequence ID" value="PSG90903.1"/>
    <property type="molecule type" value="Genomic_DNA"/>
</dbReference>
<evidence type="ECO:0000256" key="4">
    <source>
        <dbReference type="ARBA" id="ARBA00022741"/>
    </source>
</evidence>
<dbReference type="Proteomes" id="UP000238426">
    <property type="component" value="Unassembled WGS sequence"/>
</dbReference>
<dbReference type="GO" id="GO:0003918">
    <property type="term" value="F:DNA topoisomerase type II (double strand cut, ATP-hydrolyzing) activity"/>
    <property type="evidence" value="ECO:0007669"/>
    <property type="project" value="UniProtKB-EC"/>
</dbReference>
<dbReference type="EC" id="5.6.2.2" evidence="3"/>
<organism evidence="10 11">
    <name type="scientific">Aurantibacter aestuarii</name>
    <dbReference type="NCBI Taxonomy" id="1266046"/>
    <lineage>
        <taxon>Bacteria</taxon>
        <taxon>Pseudomonadati</taxon>
        <taxon>Bacteroidota</taxon>
        <taxon>Flavobacteriia</taxon>
        <taxon>Flavobacteriales</taxon>
        <taxon>Flavobacteriaceae</taxon>
        <taxon>Aurantibacter</taxon>
    </lineage>
</organism>
<evidence type="ECO:0000256" key="8">
    <source>
        <dbReference type="ARBA" id="ARBA00023235"/>
    </source>
</evidence>
<sequence>MQPKNTKYSKEKLPKLKFEEHLKMRPGMYIGTGSLGIINLLKGLIADCVELTESENYFFQIRLEPEQKFDLEIRTLADISKFEKSSTDKNNFKNYFLKASKVLSTEFCFNSVSSTETFLTFKLDQTILNEPVDYLELSEKILQWCYLNRNSEVLLIDRREKFLNQNYFSFPEGVKYLYNRMVRDSLGKPEFEIAFDQNLNGIDYQIFLGYRTDWYPPSVIASFANDIHTECGGSLVDGIVDGLIIGCTKYVKDNNLIDYKIKKKKFKNGLILIASVRGSEFKYGGSFKETLEEEKIKKEVKKIVKQLTIDFISNNKEKADKFLWRFDEKQLTSGMY</sequence>
<protein>
    <recommendedName>
        <fullName evidence="3">DNA topoisomerase (ATP-hydrolyzing)</fullName>
        <ecNumber evidence="3">5.6.2.2</ecNumber>
    </recommendedName>
</protein>
<dbReference type="RefSeq" id="WP_106463044.1">
    <property type="nucleotide sequence ID" value="NZ_PXOQ01000007.1"/>
</dbReference>
<gene>
    <name evidence="10" type="ORF">C7H52_06420</name>
</gene>
<dbReference type="Pfam" id="PF00204">
    <property type="entry name" value="DNA_gyraseB"/>
    <property type="match status" value="1"/>
</dbReference>
<evidence type="ECO:0000313" key="11">
    <source>
        <dbReference type="Proteomes" id="UP000238426"/>
    </source>
</evidence>
<keyword evidence="4" id="KW-0547">Nucleotide-binding</keyword>
<name>A0A2T1NEM4_9FLAO</name>
<dbReference type="PANTHER" id="PTHR45866">
    <property type="entry name" value="DNA GYRASE/TOPOISOMERASE SUBUNIT B"/>
    <property type="match status" value="1"/>
</dbReference>
<dbReference type="Gene3D" id="3.30.230.10">
    <property type="match status" value="1"/>
</dbReference>
<evidence type="ECO:0000256" key="6">
    <source>
        <dbReference type="ARBA" id="ARBA00023029"/>
    </source>
</evidence>
<evidence type="ECO:0000259" key="9">
    <source>
        <dbReference type="Pfam" id="PF00204"/>
    </source>
</evidence>
<dbReference type="SUPFAM" id="SSF54211">
    <property type="entry name" value="Ribosomal protein S5 domain 2-like"/>
    <property type="match status" value="1"/>
</dbReference>
<proteinExistence type="inferred from homology"/>
<dbReference type="GO" id="GO:0005524">
    <property type="term" value="F:ATP binding"/>
    <property type="evidence" value="ECO:0007669"/>
    <property type="project" value="UniProtKB-KW"/>
</dbReference>
<comment type="catalytic activity">
    <reaction evidence="1">
        <text>ATP-dependent breakage, passage and rejoining of double-stranded DNA.</text>
        <dbReference type="EC" id="5.6.2.2"/>
    </reaction>
</comment>
<keyword evidence="7" id="KW-0238">DNA-binding</keyword>
<dbReference type="InterPro" id="IPR013506">
    <property type="entry name" value="Topo_IIA_bsu_dom2"/>
</dbReference>
<evidence type="ECO:0000313" key="10">
    <source>
        <dbReference type="EMBL" id="PSG90903.1"/>
    </source>
</evidence>
<evidence type="ECO:0000256" key="7">
    <source>
        <dbReference type="ARBA" id="ARBA00023125"/>
    </source>
</evidence>
<comment type="caution">
    <text evidence="10">The sequence shown here is derived from an EMBL/GenBank/DDBJ whole genome shotgun (WGS) entry which is preliminary data.</text>
</comment>
<accession>A0A2T1NEM4</accession>
<evidence type="ECO:0000256" key="3">
    <source>
        <dbReference type="ARBA" id="ARBA00012895"/>
    </source>
</evidence>
<dbReference type="InterPro" id="IPR014721">
    <property type="entry name" value="Ribsml_uS5_D2-typ_fold_subgr"/>
</dbReference>
<keyword evidence="8" id="KW-0413">Isomerase</keyword>
<evidence type="ECO:0000256" key="1">
    <source>
        <dbReference type="ARBA" id="ARBA00000185"/>
    </source>
</evidence>
<keyword evidence="5" id="KW-0067">ATP-binding</keyword>
<dbReference type="OrthoDB" id="629252at2"/>
<feature type="domain" description="DNA topoisomerase type IIA subunit B" evidence="9">
    <location>
        <begin position="193"/>
        <end position="323"/>
    </location>
</feature>
<keyword evidence="11" id="KW-1185">Reference proteome</keyword>
<evidence type="ECO:0000256" key="5">
    <source>
        <dbReference type="ARBA" id="ARBA00022840"/>
    </source>
</evidence>
<dbReference type="AlphaFoldDB" id="A0A2T1NEM4"/>
<comment type="similarity">
    <text evidence="2">Belongs to the type II topoisomerase GyrB family.</text>
</comment>
<dbReference type="PANTHER" id="PTHR45866:SF1">
    <property type="entry name" value="DNA GYRASE SUBUNIT B, MITOCHONDRIAL"/>
    <property type="match status" value="1"/>
</dbReference>
<dbReference type="GO" id="GO:0003677">
    <property type="term" value="F:DNA binding"/>
    <property type="evidence" value="ECO:0007669"/>
    <property type="project" value="UniProtKB-KW"/>
</dbReference>